<feature type="transmembrane region" description="Helical" evidence="1">
    <location>
        <begin position="93"/>
        <end position="110"/>
    </location>
</feature>
<protein>
    <submittedName>
        <fullName evidence="3">AzlD domain-containing protein</fullName>
    </submittedName>
</protein>
<dbReference type="Proteomes" id="UP000671910">
    <property type="component" value="Chromosome"/>
</dbReference>
<reference evidence="3" key="2">
    <citation type="submission" date="2021-04" db="EMBL/GenBank/DDBJ databases">
        <title>Novel species in family Eggerthellaceae.</title>
        <authorList>
            <person name="Zhang G."/>
        </authorList>
    </citation>
    <scope>NUCLEOTIDE SEQUENCE</scope>
    <source>
        <strain evidence="3">Zg-886</strain>
    </source>
</reference>
<feature type="transmembrane region" description="Helical" evidence="1">
    <location>
        <begin position="69"/>
        <end position="87"/>
    </location>
</feature>
<keyword evidence="1" id="KW-0812">Transmembrane</keyword>
<dbReference type="InterPro" id="IPR008407">
    <property type="entry name" value="Brnchd-chn_aa_trnsp_AzlD"/>
</dbReference>
<dbReference type="EMBL" id="CP072829">
    <property type="protein sequence ID" value="QTU85041.1"/>
    <property type="molecule type" value="Genomic_DNA"/>
</dbReference>
<evidence type="ECO:0000256" key="1">
    <source>
        <dbReference type="SAM" id="Phobius"/>
    </source>
</evidence>
<name>A0A9E6SUZ4_9ACTN</name>
<keyword evidence="1" id="KW-1133">Transmembrane helix</keyword>
<dbReference type="EMBL" id="WPCR01000003">
    <property type="protein sequence ID" value="NHM13669.1"/>
    <property type="molecule type" value="Genomic_DNA"/>
</dbReference>
<evidence type="ECO:0000313" key="2">
    <source>
        <dbReference type="EMBL" id="NHM13669.1"/>
    </source>
</evidence>
<reference evidence="2 4" key="1">
    <citation type="submission" date="2019-11" db="EMBL/GenBank/DDBJ databases">
        <title>Eggerthellaceae novel genus isolated from the rectal contents of marmort.</title>
        <authorList>
            <person name="Zhang G."/>
        </authorList>
    </citation>
    <scope>NUCLEOTIDE SEQUENCE [LARGE SCALE GENOMIC DNA]</scope>
    <source>
        <strain evidence="4">zg-886</strain>
        <strain evidence="2">Zg-886</strain>
    </source>
</reference>
<dbReference type="Proteomes" id="UP000636394">
    <property type="component" value="Unassembled WGS sequence"/>
</dbReference>
<organism evidence="3 5">
    <name type="scientific">Xiamenia xianingshaonis</name>
    <dbReference type="NCBI Taxonomy" id="2682776"/>
    <lineage>
        <taxon>Bacteria</taxon>
        <taxon>Bacillati</taxon>
        <taxon>Actinomycetota</taxon>
        <taxon>Coriobacteriia</taxon>
        <taxon>Eggerthellales</taxon>
        <taxon>Eggerthellaceae</taxon>
        <taxon>Xiamenia</taxon>
    </lineage>
</organism>
<evidence type="ECO:0000313" key="3">
    <source>
        <dbReference type="EMBL" id="QTU85041.1"/>
    </source>
</evidence>
<sequence>MEAPMDWGTFLLVFLACAATMLVCRVVPLFVLKGKNLPAGLEEALGFIPPAAFAALVANDLVSPGMFDAGLWPAAAPLVAAVVVAVVAVKTKSLLWCGVSGVAAYGLLTLI</sequence>
<keyword evidence="4" id="KW-1185">Reference proteome</keyword>
<dbReference type="AlphaFoldDB" id="A0A9E6SUZ4"/>
<evidence type="ECO:0000313" key="4">
    <source>
        <dbReference type="Proteomes" id="UP000636394"/>
    </source>
</evidence>
<evidence type="ECO:0000313" key="5">
    <source>
        <dbReference type="Proteomes" id="UP000671910"/>
    </source>
</evidence>
<dbReference type="RefSeq" id="WP_166338677.1">
    <property type="nucleotide sequence ID" value="NZ_CP072829.1"/>
</dbReference>
<accession>A0A9E6SUZ4</accession>
<proteinExistence type="predicted"/>
<dbReference type="Pfam" id="PF05437">
    <property type="entry name" value="AzlD"/>
    <property type="match status" value="1"/>
</dbReference>
<dbReference type="KEGG" id="ebz:J7S26_03810"/>
<gene>
    <name evidence="2" type="ORF">GMI68_02590</name>
    <name evidence="3" type="ORF">J7S26_03810</name>
</gene>
<feature type="transmembrane region" description="Helical" evidence="1">
    <location>
        <begin position="7"/>
        <end position="32"/>
    </location>
</feature>
<keyword evidence="1" id="KW-0472">Membrane</keyword>